<organism evidence="1 2">
    <name type="scientific">Candidatus Amphirhobacter heronislandensis</name>
    <dbReference type="NCBI Taxonomy" id="1732024"/>
    <lineage>
        <taxon>Bacteria</taxon>
        <taxon>Pseudomonadati</taxon>
        <taxon>Pseudomonadota</taxon>
        <taxon>Gammaproteobacteria</taxon>
        <taxon>Candidatus Tethybacterales</taxon>
        <taxon>Candidatus Tethybacteraceae</taxon>
        <taxon>Candidatus Amphirhobacter</taxon>
    </lineage>
</organism>
<accession>A0A930Y2B7</accession>
<keyword evidence="2" id="KW-1185">Reference proteome</keyword>
<reference evidence="1" key="1">
    <citation type="submission" date="2020-10" db="EMBL/GenBank/DDBJ databases">
        <title>An improved Amphimedon queenslandica hologenome assembly reveals how three proteobacterial symbionts can extend the metabolic phenotypic of their marine sponge host.</title>
        <authorList>
            <person name="Degnan B."/>
            <person name="Degnan S."/>
            <person name="Xiang X."/>
        </authorList>
    </citation>
    <scope>NUCLEOTIDE SEQUENCE</scope>
    <source>
        <strain evidence="1">AqS2</strain>
    </source>
</reference>
<dbReference type="AlphaFoldDB" id="A0A930Y2B7"/>
<sequence>MIEEIKAFKEGRTSPLPLAKLIPMAGLIQAIVDEVRAYKEGSAPPSADK</sequence>
<dbReference type="EMBL" id="JADHEI010000026">
    <property type="protein sequence ID" value="MBF2734726.1"/>
    <property type="molecule type" value="Genomic_DNA"/>
</dbReference>
<dbReference type="Proteomes" id="UP000604381">
    <property type="component" value="Unassembled WGS sequence"/>
</dbReference>
<evidence type="ECO:0000313" key="2">
    <source>
        <dbReference type="Proteomes" id="UP000604381"/>
    </source>
</evidence>
<protein>
    <submittedName>
        <fullName evidence="1">Uncharacterized protein</fullName>
    </submittedName>
</protein>
<evidence type="ECO:0000313" key="1">
    <source>
        <dbReference type="EMBL" id="MBF2734726.1"/>
    </source>
</evidence>
<proteinExistence type="predicted"/>
<gene>
    <name evidence="1" type="ORF">ISN26_01300</name>
</gene>
<name>A0A930Y2B7_9GAMM</name>
<comment type="caution">
    <text evidence="1">The sequence shown here is derived from an EMBL/GenBank/DDBJ whole genome shotgun (WGS) entry which is preliminary data.</text>
</comment>